<evidence type="ECO:0000313" key="2">
    <source>
        <dbReference type="EMBL" id="JAH44482.1"/>
    </source>
</evidence>
<name>A0A0E9STA2_ANGAN</name>
<organism evidence="2">
    <name type="scientific">Anguilla anguilla</name>
    <name type="common">European freshwater eel</name>
    <name type="synonym">Muraena anguilla</name>
    <dbReference type="NCBI Taxonomy" id="7936"/>
    <lineage>
        <taxon>Eukaryota</taxon>
        <taxon>Metazoa</taxon>
        <taxon>Chordata</taxon>
        <taxon>Craniata</taxon>
        <taxon>Vertebrata</taxon>
        <taxon>Euteleostomi</taxon>
        <taxon>Actinopterygii</taxon>
        <taxon>Neopterygii</taxon>
        <taxon>Teleostei</taxon>
        <taxon>Anguilliformes</taxon>
        <taxon>Anguillidae</taxon>
        <taxon>Anguilla</taxon>
    </lineage>
</organism>
<dbReference type="EMBL" id="GBXM01064095">
    <property type="protein sequence ID" value="JAH44482.1"/>
    <property type="molecule type" value="Transcribed_RNA"/>
</dbReference>
<keyword evidence="1" id="KW-0732">Signal</keyword>
<proteinExistence type="predicted"/>
<feature type="signal peptide" evidence="1">
    <location>
        <begin position="1"/>
        <end position="17"/>
    </location>
</feature>
<protein>
    <submittedName>
        <fullName evidence="2">Uncharacterized protein</fullName>
    </submittedName>
</protein>
<reference evidence="2" key="2">
    <citation type="journal article" date="2015" name="Fish Shellfish Immunol.">
        <title>Early steps in the European eel (Anguilla anguilla)-Vibrio vulnificus interaction in the gills: Role of the RtxA13 toxin.</title>
        <authorList>
            <person name="Callol A."/>
            <person name="Pajuelo D."/>
            <person name="Ebbesson L."/>
            <person name="Teles M."/>
            <person name="MacKenzie S."/>
            <person name="Amaro C."/>
        </authorList>
    </citation>
    <scope>NUCLEOTIDE SEQUENCE</scope>
</reference>
<dbReference type="AlphaFoldDB" id="A0A0E9STA2"/>
<accession>A0A0E9STA2</accession>
<sequence>MNSWILLFLYKCRICLITPVPLRLPIGFYPWMYHFLGFPFFSPTKRKNHFVNKPLRNGRLKTSTSPTF</sequence>
<evidence type="ECO:0000256" key="1">
    <source>
        <dbReference type="SAM" id="SignalP"/>
    </source>
</evidence>
<feature type="chain" id="PRO_5002432637" evidence="1">
    <location>
        <begin position="18"/>
        <end position="68"/>
    </location>
</feature>
<reference evidence="2" key="1">
    <citation type="submission" date="2014-11" db="EMBL/GenBank/DDBJ databases">
        <authorList>
            <person name="Amaro Gonzalez C."/>
        </authorList>
    </citation>
    <scope>NUCLEOTIDE SEQUENCE</scope>
</reference>